<keyword evidence="1" id="KW-0408">Iron</keyword>
<evidence type="ECO:0000313" key="4">
    <source>
        <dbReference type="EMBL" id="KAJ3047537.1"/>
    </source>
</evidence>
<reference evidence="4" key="1">
    <citation type="submission" date="2020-05" db="EMBL/GenBank/DDBJ databases">
        <title>Phylogenomic resolution of chytrid fungi.</title>
        <authorList>
            <person name="Stajich J.E."/>
            <person name="Amses K."/>
            <person name="Simmons R."/>
            <person name="Seto K."/>
            <person name="Myers J."/>
            <person name="Bonds A."/>
            <person name="Quandt C.A."/>
            <person name="Barry K."/>
            <person name="Liu P."/>
            <person name="Grigoriev I."/>
            <person name="Longcore J.E."/>
            <person name="James T.Y."/>
        </authorList>
    </citation>
    <scope>NUCLEOTIDE SEQUENCE</scope>
    <source>
        <strain evidence="4">JEL0318</strain>
    </source>
</reference>
<dbReference type="InterPro" id="IPR005123">
    <property type="entry name" value="Oxoglu/Fe-dep_dioxygenase_dom"/>
</dbReference>
<comment type="similarity">
    <text evidence="1">Belongs to the iron/ascorbate-dependent oxidoreductase family.</text>
</comment>
<dbReference type="GO" id="GO:0046872">
    <property type="term" value="F:metal ion binding"/>
    <property type="evidence" value="ECO:0007669"/>
    <property type="project" value="UniProtKB-KW"/>
</dbReference>
<dbReference type="AlphaFoldDB" id="A0AAD5WZ82"/>
<evidence type="ECO:0000256" key="2">
    <source>
        <dbReference type="SAM" id="MobiDB-lite"/>
    </source>
</evidence>
<dbReference type="PROSITE" id="PS51471">
    <property type="entry name" value="FE2OG_OXY"/>
    <property type="match status" value="1"/>
</dbReference>
<keyword evidence="1" id="KW-0479">Metal-binding</keyword>
<dbReference type="EMBL" id="JADGJD010000944">
    <property type="protein sequence ID" value="KAJ3047537.1"/>
    <property type="molecule type" value="Genomic_DNA"/>
</dbReference>
<keyword evidence="5" id="KW-1185">Reference proteome</keyword>
<organism evidence="4 5">
    <name type="scientific">Rhizophlyctis rosea</name>
    <dbReference type="NCBI Taxonomy" id="64517"/>
    <lineage>
        <taxon>Eukaryota</taxon>
        <taxon>Fungi</taxon>
        <taxon>Fungi incertae sedis</taxon>
        <taxon>Chytridiomycota</taxon>
        <taxon>Chytridiomycota incertae sedis</taxon>
        <taxon>Chytridiomycetes</taxon>
        <taxon>Rhizophlyctidales</taxon>
        <taxon>Rhizophlyctidaceae</taxon>
        <taxon>Rhizophlyctis</taxon>
    </lineage>
</organism>
<proteinExistence type="inferred from homology"/>
<feature type="region of interest" description="Disordered" evidence="2">
    <location>
        <begin position="213"/>
        <end position="236"/>
    </location>
</feature>
<dbReference type="Pfam" id="PF13640">
    <property type="entry name" value="2OG-FeII_Oxy_3"/>
    <property type="match status" value="1"/>
</dbReference>
<gene>
    <name evidence="4" type="ORF">HK097_011452</name>
</gene>
<feature type="domain" description="Fe2OG dioxygenase" evidence="3">
    <location>
        <begin position="4"/>
        <end position="124"/>
    </location>
</feature>
<sequence>MMPTHSSIQAQLYKLNIMGEGGHFKSHVDTPTGGQMFGSLVVCLPVSFTGGELTVKQKEQLVTFDWAEETQEKGTKQKKVTNTAAVNPHRAIRWAAFYSDCEHIIKPVTSGHRLTLTYNLFAHDDTKKPPTSTISPSTLPLHDITESLLSHKSFMPNGGRLGFGSQHTYPHTTRGFVDNLELMLKGVDMTTWKCMEESGLNPTLRPVYSFEFDESDDSDEYPSESDEEKEDTETDNGIDLSILQERGIYVGKKMHEIKSSHYTRELEGFYNAGEEITEVGRHDNDDIVWCVSPRQTSQVAGACGAYGNDPTTEFFYSAAAIVVDVPSWKERNKMDGLGSEEKTMMKKGKKATVNGKAR</sequence>
<keyword evidence="1" id="KW-0560">Oxidoreductase</keyword>
<feature type="region of interest" description="Disordered" evidence="2">
    <location>
        <begin position="334"/>
        <end position="358"/>
    </location>
</feature>
<dbReference type="GO" id="GO:0016491">
    <property type="term" value="F:oxidoreductase activity"/>
    <property type="evidence" value="ECO:0007669"/>
    <property type="project" value="UniProtKB-KW"/>
</dbReference>
<dbReference type="InterPro" id="IPR044862">
    <property type="entry name" value="Pro_4_hyd_alph_FE2OG_OXY"/>
</dbReference>
<feature type="compositionally biased region" description="Basic and acidic residues" evidence="2">
    <location>
        <begin position="334"/>
        <end position="344"/>
    </location>
</feature>
<dbReference type="PANTHER" id="PTHR33099">
    <property type="entry name" value="FE2OG DIOXYGENASE DOMAIN-CONTAINING PROTEIN"/>
    <property type="match status" value="1"/>
</dbReference>
<evidence type="ECO:0000259" key="3">
    <source>
        <dbReference type="PROSITE" id="PS51471"/>
    </source>
</evidence>
<evidence type="ECO:0000256" key="1">
    <source>
        <dbReference type="RuleBase" id="RU003682"/>
    </source>
</evidence>
<comment type="caution">
    <text evidence="4">The sequence shown here is derived from an EMBL/GenBank/DDBJ whole genome shotgun (WGS) entry which is preliminary data.</text>
</comment>
<name>A0AAD5WZ82_9FUNG</name>
<accession>A0AAD5WZ82</accession>
<dbReference type="Gene3D" id="2.60.120.620">
    <property type="entry name" value="q2cbj1_9rhob like domain"/>
    <property type="match status" value="1"/>
</dbReference>
<protein>
    <recommendedName>
        <fullName evidence="3">Fe2OG dioxygenase domain-containing protein</fullName>
    </recommendedName>
</protein>
<dbReference type="PANTHER" id="PTHR33099:SF14">
    <property type="entry name" value="PROLYL 4-HYDROXYLASE ALPHA SUBUNIT FE(2+) 2OG DIOXYGENASE DOMAIN-CONTAINING PROTEIN"/>
    <property type="match status" value="1"/>
</dbReference>
<dbReference type="Proteomes" id="UP001212841">
    <property type="component" value="Unassembled WGS sequence"/>
</dbReference>
<evidence type="ECO:0000313" key="5">
    <source>
        <dbReference type="Proteomes" id="UP001212841"/>
    </source>
</evidence>